<proteinExistence type="predicted"/>
<dbReference type="AlphaFoldDB" id="A0AAW2SU55"/>
<dbReference type="PANTHER" id="PTHR42648:SF27">
    <property type="entry name" value="RNA-DIRECTED DNA POLYMERASE"/>
    <property type="match status" value="1"/>
</dbReference>
<dbReference type="GO" id="GO:0006508">
    <property type="term" value="P:proteolysis"/>
    <property type="evidence" value="ECO:0007669"/>
    <property type="project" value="UniProtKB-KW"/>
</dbReference>
<dbReference type="EMBL" id="JACGWN010000016">
    <property type="protein sequence ID" value="KAL0395096.1"/>
    <property type="molecule type" value="Genomic_DNA"/>
</dbReference>
<keyword evidence="1" id="KW-0645">Protease</keyword>
<evidence type="ECO:0000313" key="5">
    <source>
        <dbReference type="EMBL" id="KAL0395096.1"/>
    </source>
</evidence>
<feature type="compositionally biased region" description="Basic residues" evidence="2">
    <location>
        <begin position="1"/>
        <end position="10"/>
    </location>
</feature>
<feature type="region of interest" description="Disordered" evidence="2">
    <location>
        <begin position="258"/>
        <end position="288"/>
    </location>
</feature>
<feature type="non-terminal residue" evidence="5">
    <location>
        <position position="1"/>
    </location>
</feature>
<dbReference type="InterPro" id="IPR039537">
    <property type="entry name" value="Retrotran_Ty1/copia-like"/>
</dbReference>
<name>A0AAW2SU55_9LAMI</name>
<evidence type="ECO:0000256" key="1">
    <source>
        <dbReference type="ARBA" id="ARBA00022670"/>
    </source>
</evidence>
<dbReference type="GO" id="GO:0008233">
    <property type="term" value="F:peptidase activity"/>
    <property type="evidence" value="ECO:0007669"/>
    <property type="project" value="UniProtKB-KW"/>
</dbReference>
<reference evidence="5" key="1">
    <citation type="submission" date="2020-06" db="EMBL/GenBank/DDBJ databases">
        <authorList>
            <person name="Li T."/>
            <person name="Hu X."/>
            <person name="Zhang T."/>
            <person name="Song X."/>
            <person name="Zhang H."/>
            <person name="Dai N."/>
            <person name="Sheng W."/>
            <person name="Hou X."/>
            <person name="Wei L."/>
        </authorList>
    </citation>
    <scope>NUCLEOTIDE SEQUENCE</scope>
    <source>
        <strain evidence="5">KEN1</strain>
        <tissue evidence="5">Leaf</tissue>
    </source>
</reference>
<comment type="caution">
    <text evidence="5">The sequence shown here is derived from an EMBL/GenBank/DDBJ whole genome shotgun (WGS) entry which is preliminary data.</text>
</comment>
<accession>A0AAW2SU55</accession>
<dbReference type="Gene3D" id="4.10.60.10">
    <property type="entry name" value="Zinc finger, CCHC-type"/>
    <property type="match status" value="1"/>
</dbReference>
<dbReference type="InterPro" id="IPR057670">
    <property type="entry name" value="SH3_retrovirus"/>
</dbReference>
<dbReference type="Pfam" id="PF25597">
    <property type="entry name" value="SH3_retrovirus"/>
    <property type="match status" value="1"/>
</dbReference>
<gene>
    <name evidence="5" type="ORF">Slati_4475800</name>
</gene>
<dbReference type="SUPFAM" id="SSF53098">
    <property type="entry name" value="Ribonuclease H-like"/>
    <property type="match status" value="1"/>
</dbReference>
<organism evidence="5">
    <name type="scientific">Sesamum latifolium</name>
    <dbReference type="NCBI Taxonomy" id="2727402"/>
    <lineage>
        <taxon>Eukaryota</taxon>
        <taxon>Viridiplantae</taxon>
        <taxon>Streptophyta</taxon>
        <taxon>Embryophyta</taxon>
        <taxon>Tracheophyta</taxon>
        <taxon>Spermatophyta</taxon>
        <taxon>Magnoliopsida</taxon>
        <taxon>eudicotyledons</taxon>
        <taxon>Gunneridae</taxon>
        <taxon>Pentapetalae</taxon>
        <taxon>asterids</taxon>
        <taxon>lamiids</taxon>
        <taxon>Lamiales</taxon>
        <taxon>Pedaliaceae</taxon>
        <taxon>Sesamum</taxon>
    </lineage>
</organism>
<dbReference type="InterPro" id="IPR054722">
    <property type="entry name" value="PolX-like_BBD"/>
</dbReference>
<evidence type="ECO:0000259" key="4">
    <source>
        <dbReference type="Pfam" id="PF25597"/>
    </source>
</evidence>
<protein>
    <submittedName>
        <fullName evidence="5">Uncharacterized protein</fullName>
    </submittedName>
</protein>
<dbReference type="GO" id="GO:0003676">
    <property type="term" value="F:nucleic acid binding"/>
    <property type="evidence" value="ECO:0007669"/>
    <property type="project" value="InterPro"/>
</dbReference>
<feature type="compositionally biased region" description="Basic and acidic residues" evidence="2">
    <location>
        <begin position="258"/>
        <end position="267"/>
    </location>
</feature>
<dbReference type="Pfam" id="PF22936">
    <property type="entry name" value="Pol_BBD"/>
    <property type="match status" value="1"/>
</dbReference>
<evidence type="ECO:0000259" key="3">
    <source>
        <dbReference type="Pfam" id="PF22936"/>
    </source>
</evidence>
<feature type="domain" description="Retroviral polymerase SH3-like" evidence="4">
    <location>
        <begin position="211"/>
        <end position="248"/>
    </location>
</feature>
<dbReference type="GO" id="GO:0008270">
    <property type="term" value="F:zinc ion binding"/>
    <property type="evidence" value="ECO:0007669"/>
    <property type="project" value="InterPro"/>
</dbReference>
<dbReference type="InterPro" id="IPR012337">
    <property type="entry name" value="RNaseH-like_sf"/>
</dbReference>
<reference evidence="5" key="2">
    <citation type="journal article" date="2024" name="Plant">
        <title>Genomic evolution and insights into agronomic trait innovations of Sesamum species.</title>
        <authorList>
            <person name="Miao H."/>
            <person name="Wang L."/>
            <person name="Qu L."/>
            <person name="Liu H."/>
            <person name="Sun Y."/>
            <person name="Le M."/>
            <person name="Wang Q."/>
            <person name="Wei S."/>
            <person name="Zheng Y."/>
            <person name="Lin W."/>
            <person name="Duan Y."/>
            <person name="Cao H."/>
            <person name="Xiong S."/>
            <person name="Wang X."/>
            <person name="Wei L."/>
            <person name="Li C."/>
            <person name="Ma Q."/>
            <person name="Ju M."/>
            <person name="Zhao R."/>
            <person name="Li G."/>
            <person name="Mu C."/>
            <person name="Tian Q."/>
            <person name="Mei H."/>
            <person name="Zhang T."/>
            <person name="Gao T."/>
            <person name="Zhang H."/>
        </authorList>
    </citation>
    <scope>NUCLEOTIDE SEQUENCE</scope>
    <source>
        <strain evidence="5">KEN1</strain>
    </source>
</reference>
<dbReference type="PANTHER" id="PTHR42648">
    <property type="entry name" value="TRANSPOSASE, PUTATIVE-RELATED"/>
    <property type="match status" value="1"/>
</dbReference>
<dbReference type="SUPFAM" id="SSF57756">
    <property type="entry name" value="Retrovirus zinc finger-like domains"/>
    <property type="match status" value="1"/>
</dbReference>
<sequence>ERLRPPKRKARVPDAGREEGRERRPRPLQAPEVLLLPNRKGQRTGWGSQRSKKNNVCMHCQGKGHWKIECPQLLSNPGTFVVEVNMISSSASWVLDTGCGAHICNNLQVLERSRKLSNDEMVLRLGDGKAVAAEGVGSLSLVVSNHVSGPLSIPARGGFSYFITFTDDHSRYGYVYLIKYKSEVFERFKEYRLEIETKLTAKIKALRSSRRFIEYSKETAGYYFYDPAEQKVFISRNAVFLGKDFPLDNRRDEVLIEESSKEPHRDSTTSFEPSVHTDGVPVLRRSTRESRAPERWIRGIDQSIG</sequence>
<keyword evidence="1" id="KW-0378">Hydrolase</keyword>
<feature type="compositionally biased region" description="Basic and acidic residues" evidence="2">
    <location>
        <begin position="11"/>
        <end position="22"/>
    </location>
</feature>
<evidence type="ECO:0000256" key="2">
    <source>
        <dbReference type="SAM" id="MobiDB-lite"/>
    </source>
</evidence>
<feature type="region of interest" description="Disordered" evidence="2">
    <location>
        <begin position="1"/>
        <end position="30"/>
    </location>
</feature>
<dbReference type="InterPro" id="IPR036875">
    <property type="entry name" value="Znf_CCHC_sf"/>
</dbReference>
<feature type="domain" description="Retrovirus-related Pol polyprotein from transposon TNT 1-94-like beta-barrel" evidence="3">
    <location>
        <begin position="93"/>
        <end position="146"/>
    </location>
</feature>